<dbReference type="RefSeq" id="WP_213240320.1">
    <property type="nucleotide sequence ID" value="NZ_CP060791.1"/>
</dbReference>
<proteinExistence type="predicted"/>
<keyword evidence="1" id="KW-0472">Membrane</keyword>
<protein>
    <submittedName>
        <fullName evidence="2">Uncharacterized protein</fullName>
    </submittedName>
</protein>
<dbReference type="EMBL" id="CP060791">
    <property type="protein sequence ID" value="QVE48748.1"/>
    <property type="molecule type" value="Genomic_DNA"/>
</dbReference>
<reference evidence="2 3" key="1">
    <citation type="submission" date="2020-08" db="EMBL/GenBank/DDBJ databases">
        <title>Isolation and characterization of novel Chlamydia from Siamese crocodiles (Crocodylus siamensis).</title>
        <authorList>
            <person name="Sariya L."/>
        </authorList>
    </citation>
    <scope>NUCLEOTIDE SEQUENCE [LARGE SCALE GENOMIC DNA]</scope>
    <source>
        <strain evidence="2 3">No. 12</strain>
    </source>
</reference>
<evidence type="ECO:0000256" key="1">
    <source>
        <dbReference type="SAM" id="Phobius"/>
    </source>
</evidence>
<gene>
    <name evidence="2" type="ORF">H9Q19_03435</name>
</gene>
<keyword evidence="1" id="KW-1133">Transmembrane helix</keyword>
<feature type="transmembrane region" description="Helical" evidence="1">
    <location>
        <begin position="53"/>
        <end position="73"/>
    </location>
</feature>
<evidence type="ECO:0000313" key="3">
    <source>
        <dbReference type="Proteomes" id="UP000680625"/>
    </source>
</evidence>
<feature type="transmembrane region" description="Helical" evidence="1">
    <location>
        <begin position="85"/>
        <end position="113"/>
    </location>
</feature>
<keyword evidence="3" id="KW-1185">Reference proteome</keyword>
<dbReference type="GeneID" id="301704651"/>
<dbReference type="Proteomes" id="UP000680625">
    <property type="component" value="Chromosome"/>
</dbReference>
<evidence type="ECO:0000313" key="2">
    <source>
        <dbReference type="EMBL" id="QVE48748.1"/>
    </source>
</evidence>
<sequence length="143" mass="16439">MQIRFETNQDFDDRVGQIFPRSCYMLFPRDDEGIWDISYDWDLTNPTALKNSALAVIPVIGSIIGLIKLFSVWSVNLRGESKRKILVYTVTGLMEFCGLGIVTLVLKILCLFFKIIFSRNRREQILPEYPQDRSHASSGLIFS</sequence>
<name>A0ABX8CCK3_9CHLA</name>
<organism evidence="2 3">
    <name type="scientific">Chlamydia crocodili</name>
    <dbReference type="NCBI Taxonomy" id="2766982"/>
    <lineage>
        <taxon>Bacteria</taxon>
        <taxon>Pseudomonadati</taxon>
        <taxon>Chlamydiota</taxon>
        <taxon>Chlamydiia</taxon>
        <taxon>Chlamydiales</taxon>
        <taxon>Chlamydiaceae</taxon>
        <taxon>Chlamydia/Chlamydophila group</taxon>
        <taxon>Chlamydia</taxon>
    </lineage>
</organism>
<accession>A0ABX8CCK3</accession>
<keyword evidence="1" id="KW-0812">Transmembrane</keyword>